<gene>
    <name evidence="2" type="ORF">LCGC14_2755360</name>
</gene>
<comment type="caution">
    <text evidence="2">The sequence shown here is derived from an EMBL/GenBank/DDBJ whole genome shotgun (WGS) entry which is preliminary data.</text>
</comment>
<protein>
    <submittedName>
        <fullName evidence="2">Uncharacterized protein</fullName>
    </submittedName>
</protein>
<feature type="transmembrane region" description="Helical" evidence="1">
    <location>
        <begin position="124"/>
        <end position="148"/>
    </location>
</feature>
<feature type="non-terminal residue" evidence="2">
    <location>
        <position position="152"/>
    </location>
</feature>
<feature type="transmembrane region" description="Helical" evidence="1">
    <location>
        <begin position="12"/>
        <end position="37"/>
    </location>
</feature>
<keyword evidence="1" id="KW-0812">Transmembrane</keyword>
<feature type="transmembrane region" description="Helical" evidence="1">
    <location>
        <begin position="57"/>
        <end position="84"/>
    </location>
</feature>
<dbReference type="AlphaFoldDB" id="A0A0F8Z0Q2"/>
<dbReference type="EMBL" id="LAZR01050495">
    <property type="protein sequence ID" value="KKK87228.1"/>
    <property type="molecule type" value="Genomic_DNA"/>
</dbReference>
<reference evidence="2" key="1">
    <citation type="journal article" date="2015" name="Nature">
        <title>Complex archaea that bridge the gap between prokaryotes and eukaryotes.</title>
        <authorList>
            <person name="Spang A."/>
            <person name="Saw J.H."/>
            <person name="Jorgensen S.L."/>
            <person name="Zaremba-Niedzwiedzka K."/>
            <person name="Martijn J."/>
            <person name="Lind A.E."/>
            <person name="van Eijk R."/>
            <person name="Schleper C."/>
            <person name="Guy L."/>
            <person name="Ettema T.J."/>
        </authorList>
    </citation>
    <scope>NUCLEOTIDE SEQUENCE</scope>
</reference>
<keyword evidence="1" id="KW-1133">Transmembrane helix</keyword>
<name>A0A0F8Z0Q2_9ZZZZ</name>
<sequence>MELVEKLKVGAGIMLLVTIVTRGLQLIFDPAGIFIYYNFLLPEITATNIGELIAGAVIGAIAAFFAMIIAFLLIGVSIIIYLVLGAMTIVLKDRKSINIVGLVFTAISILLGASALIRSLDFNYISFFLVFHFIIYLTVFVIYIYTYIQLRK</sequence>
<evidence type="ECO:0000313" key="2">
    <source>
        <dbReference type="EMBL" id="KKK87228.1"/>
    </source>
</evidence>
<proteinExistence type="predicted"/>
<feature type="transmembrane region" description="Helical" evidence="1">
    <location>
        <begin position="96"/>
        <end position="118"/>
    </location>
</feature>
<organism evidence="2">
    <name type="scientific">marine sediment metagenome</name>
    <dbReference type="NCBI Taxonomy" id="412755"/>
    <lineage>
        <taxon>unclassified sequences</taxon>
        <taxon>metagenomes</taxon>
        <taxon>ecological metagenomes</taxon>
    </lineage>
</organism>
<keyword evidence="1" id="KW-0472">Membrane</keyword>
<accession>A0A0F8Z0Q2</accession>
<evidence type="ECO:0000256" key="1">
    <source>
        <dbReference type="SAM" id="Phobius"/>
    </source>
</evidence>